<dbReference type="GO" id="GO:0005886">
    <property type="term" value="C:plasma membrane"/>
    <property type="evidence" value="ECO:0007669"/>
    <property type="project" value="UniProtKB-SubCell"/>
</dbReference>
<evidence type="ECO:0000259" key="7">
    <source>
        <dbReference type="PROSITE" id="PS50987"/>
    </source>
</evidence>
<dbReference type="InterPro" id="IPR036388">
    <property type="entry name" value="WH-like_DNA-bd_sf"/>
</dbReference>
<dbReference type="Pfam" id="PF07690">
    <property type="entry name" value="MFS_1"/>
    <property type="match status" value="1"/>
</dbReference>
<feature type="transmembrane region" description="Helical" evidence="6">
    <location>
        <begin position="367"/>
        <end position="388"/>
    </location>
</feature>
<dbReference type="HOGENOM" id="CLU_034180_7_1_11"/>
<dbReference type="PROSITE" id="PS50987">
    <property type="entry name" value="HTH_ARSR_2"/>
    <property type="match status" value="1"/>
</dbReference>
<feature type="transmembrane region" description="Helical" evidence="6">
    <location>
        <begin position="212"/>
        <end position="234"/>
    </location>
</feature>
<dbReference type="EMBL" id="CP006936">
    <property type="protein sequence ID" value="AHC23588.1"/>
    <property type="molecule type" value="Genomic_DNA"/>
</dbReference>
<feature type="transmembrane region" description="Helical" evidence="6">
    <location>
        <begin position="12"/>
        <end position="30"/>
    </location>
</feature>
<dbReference type="NCBIfam" id="NF033788">
    <property type="entry name" value="HTH_metalloreg"/>
    <property type="match status" value="1"/>
</dbReference>
<keyword evidence="5 6" id="KW-0472">Membrane</keyword>
<keyword evidence="9" id="KW-1185">Reference proteome</keyword>
<feature type="domain" description="HTH arsR-type" evidence="7">
    <location>
        <begin position="415"/>
        <end position="509"/>
    </location>
</feature>
<evidence type="ECO:0000256" key="3">
    <source>
        <dbReference type="ARBA" id="ARBA00022692"/>
    </source>
</evidence>
<keyword evidence="3 6" id="KW-0812">Transmembrane</keyword>
<organism evidence="8 9">
    <name type="scientific">Mycolicibacterium neoaurum VKM Ac-1815D</name>
    <dbReference type="NCBI Taxonomy" id="700508"/>
    <lineage>
        <taxon>Bacteria</taxon>
        <taxon>Bacillati</taxon>
        <taxon>Actinomycetota</taxon>
        <taxon>Actinomycetes</taxon>
        <taxon>Mycobacteriales</taxon>
        <taxon>Mycobacteriaceae</taxon>
        <taxon>Mycolicibacterium</taxon>
    </lineage>
</organism>
<dbReference type="AlphaFoldDB" id="V5X730"/>
<evidence type="ECO:0000256" key="5">
    <source>
        <dbReference type="ARBA" id="ARBA00023136"/>
    </source>
</evidence>
<dbReference type="InterPro" id="IPR001845">
    <property type="entry name" value="HTH_ArsR_DNA-bd_dom"/>
</dbReference>
<feature type="transmembrane region" description="Helical" evidence="6">
    <location>
        <begin position="36"/>
        <end position="59"/>
    </location>
</feature>
<evidence type="ECO:0000256" key="2">
    <source>
        <dbReference type="ARBA" id="ARBA00022475"/>
    </source>
</evidence>
<keyword evidence="4 6" id="KW-1133">Transmembrane helix</keyword>
<feature type="transmembrane region" description="Helical" evidence="6">
    <location>
        <begin position="276"/>
        <end position="299"/>
    </location>
</feature>
<dbReference type="Proteomes" id="UP000018763">
    <property type="component" value="Chromosome"/>
</dbReference>
<feature type="transmembrane region" description="Helical" evidence="6">
    <location>
        <begin position="305"/>
        <end position="328"/>
    </location>
</feature>
<proteinExistence type="predicted"/>
<evidence type="ECO:0000313" key="8">
    <source>
        <dbReference type="EMBL" id="AHC23588.1"/>
    </source>
</evidence>
<dbReference type="SUPFAM" id="SSF103473">
    <property type="entry name" value="MFS general substrate transporter"/>
    <property type="match status" value="1"/>
</dbReference>
<sequence>MPVFARLFTAQVIALSGTGLLTVALGLLAYDLAGGAAGAVLGTALAIKMVAYVFVAPVMSAVTDRLHPRTVLVGADAVRAAIAVSLPLVAHTWQIFALVFVLQAASATFTPAFQAVTPAVLVDEREYTRGLSLSRLAYDLEAMLSPLLAAALVTVLSYSGLFVATAGGFLASALLVGHTAVPAVTRRTEHGRLRDRIVAGGRIMFSRNELRALLAMNLAVAAATALVLVNTVVYVRGLQGGGDADVALTLAVYGAGSMAVALSTPRLLTVMADRTLMAIGAVGTAAGLVVTAVVLSVTIPGPPVLMVLWATLGACTAMVTTPAGRLLARTGPDRPTVFTAQFSLSHAGFLLTYPIAGWVGAGVDHGLAAAMLAILATGAAASAVCITVRGRGSSAMDTTPRAPIDAPSLVHEGAPDRDRLDAASDTFRMLADPTRLHLLWMLTQGEADVSALAEATGGSRTSISQHLAKLRFARLVDTRKDGRRVYYRLRDGHLGRLVREGLNHADHQVTGEPPHA</sequence>
<dbReference type="SMART" id="SM00418">
    <property type="entry name" value="HTH_ARSR"/>
    <property type="match status" value="1"/>
</dbReference>
<evidence type="ECO:0000313" key="9">
    <source>
        <dbReference type="Proteomes" id="UP000018763"/>
    </source>
</evidence>
<protein>
    <submittedName>
        <fullName evidence="8">Major facilitator transporter</fullName>
    </submittedName>
</protein>
<gene>
    <name evidence="8" type="ORF">D174_02840</name>
</gene>
<dbReference type="GO" id="GO:0022857">
    <property type="term" value="F:transmembrane transporter activity"/>
    <property type="evidence" value="ECO:0007669"/>
    <property type="project" value="InterPro"/>
</dbReference>
<feature type="transmembrane region" description="Helical" evidence="6">
    <location>
        <begin position="340"/>
        <end position="361"/>
    </location>
</feature>
<dbReference type="Pfam" id="PF01022">
    <property type="entry name" value="HTH_5"/>
    <property type="match status" value="1"/>
</dbReference>
<dbReference type="eggNOG" id="COG0640">
    <property type="taxonomic scope" value="Bacteria"/>
</dbReference>
<reference evidence="8 9" key="1">
    <citation type="journal article" date="2014" name="Genome Announc.">
        <title>Complete Genome Sequence of Sterol-Transforming Mycobacterium neoaurum Strain VKM Ac-1815D.</title>
        <authorList>
            <person name="Shtratnikova V.Y."/>
            <person name="Bragin E.Y."/>
            <person name="Dovbnya D.V."/>
            <person name="Pekov Y.A."/>
            <person name="Schelkunov M.I."/>
            <person name="Strizhov N."/>
            <person name="Ivashina T.V."/>
            <person name="Ashapkin V.V."/>
            <person name="Donova M.V."/>
        </authorList>
    </citation>
    <scope>NUCLEOTIDE SEQUENCE [LARGE SCALE GENOMIC DNA]</scope>
    <source>
        <strain evidence="8 9">VKM Ac-1815D</strain>
    </source>
</reference>
<dbReference type="InterPro" id="IPR011701">
    <property type="entry name" value="MFS"/>
</dbReference>
<dbReference type="Gene3D" id="1.10.10.10">
    <property type="entry name" value="Winged helix-like DNA-binding domain superfamily/Winged helix DNA-binding domain"/>
    <property type="match status" value="1"/>
</dbReference>
<feature type="transmembrane region" description="Helical" evidence="6">
    <location>
        <begin position="246"/>
        <end position="264"/>
    </location>
</feature>
<dbReference type="InterPro" id="IPR011991">
    <property type="entry name" value="ArsR-like_HTH"/>
</dbReference>
<evidence type="ECO:0000256" key="1">
    <source>
        <dbReference type="ARBA" id="ARBA00004651"/>
    </source>
</evidence>
<feature type="transmembrane region" description="Helical" evidence="6">
    <location>
        <begin position="162"/>
        <end position="184"/>
    </location>
</feature>
<dbReference type="PANTHER" id="PTHR23513:SF6">
    <property type="entry name" value="MAJOR FACILITATOR SUPERFAMILY ASSOCIATED DOMAIN-CONTAINING PROTEIN"/>
    <property type="match status" value="1"/>
</dbReference>
<dbReference type="GO" id="GO:0003700">
    <property type="term" value="F:DNA-binding transcription factor activity"/>
    <property type="evidence" value="ECO:0007669"/>
    <property type="project" value="InterPro"/>
</dbReference>
<dbReference type="SUPFAM" id="SSF46785">
    <property type="entry name" value="Winged helix' DNA-binding domain"/>
    <property type="match status" value="1"/>
</dbReference>
<dbReference type="CDD" id="cd06173">
    <property type="entry name" value="MFS_MefA_like"/>
    <property type="match status" value="1"/>
</dbReference>
<dbReference type="eggNOG" id="COG2814">
    <property type="taxonomic scope" value="Bacteria"/>
</dbReference>
<dbReference type="KEGG" id="mne:D174_02840"/>
<keyword evidence="2" id="KW-1003">Cell membrane</keyword>
<dbReference type="PANTHER" id="PTHR23513">
    <property type="entry name" value="INTEGRAL MEMBRANE EFFLUX PROTEIN-RELATED"/>
    <property type="match status" value="1"/>
</dbReference>
<dbReference type="Gene3D" id="1.20.1250.20">
    <property type="entry name" value="MFS general substrate transporter like domains"/>
    <property type="match status" value="2"/>
</dbReference>
<dbReference type="PRINTS" id="PR00778">
    <property type="entry name" value="HTHARSR"/>
</dbReference>
<accession>V5X730</accession>
<dbReference type="CDD" id="cd00090">
    <property type="entry name" value="HTH_ARSR"/>
    <property type="match status" value="1"/>
</dbReference>
<dbReference type="InterPro" id="IPR036259">
    <property type="entry name" value="MFS_trans_sf"/>
</dbReference>
<evidence type="ECO:0000256" key="4">
    <source>
        <dbReference type="ARBA" id="ARBA00022989"/>
    </source>
</evidence>
<evidence type="ECO:0000256" key="6">
    <source>
        <dbReference type="SAM" id="Phobius"/>
    </source>
</evidence>
<dbReference type="InterPro" id="IPR036390">
    <property type="entry name" value="WH_DNA-bd_sf"/>
</dbReference>
<comment type="subcellular location">
    <subcellularLocation>
        <location evidence="1">Cell membrane</location>
        <topology evidence="1">Multi-pass membrane protein</topology>
    </subcellularLocation>
</comment>
<name>V5X730_MYCNE</name>